<proteinExistence type="predicted"/>
<dbReference type="EMBL" id="LZYH01000551">
    <property type="protein sequence ID" value="OFC59581.1"/>
    <property type="molecule type" value="Genomic_DNA"/>
</dbReference>
<protein>
    <submittedName>
        <fullName evidence="1">Uncharacterized protein</fullName>
    </submittedName>
</protein>
<comment type="caution">
    <text evidence="1">The sequence shown here is derived from an EMBL/GenBank/DDBJ whole genome shotgun (WGS) entry which is preliminary data.</text>
</comment>
<gene>
    <name evidence="1" type="ORF">BAE30_08550</name>
</gene>
<evidence type="ECO:0000313" key="2">
    <source>
        <dbReference type="Proteomes" id="UP000175707"/>
    </source>
</evidence>
<name>A0A1E7YVC2_9PROT</name>
<sequence>MLFYLKEKVREACLVNNIDPRQREQAILWIFGFQDSNGPSFEDCCAVFGARHWVVQLMVQLQYWRLGIRFSAPMSFAPPPMNIIEEASYLKGSEGAWVLRRIWEWPGICTDELLRMGQNTNYRSQDIVAGLESLDEKGLVIEGNTGMTWYCVGRSPINQAGRPVRSWSALWREE</sequence>
<reference evidence="1 2" key="1">
    <citation type="submission" date="2016-06" db="EMBL/GenBank/DDBJ databases">
        <title>Gene turnover analysis identifies the evolutionary adaptation of the extremophile Acidithiobacillus caldus.</title>
        <authorList>
            <person name="Zhang X."/>
        </authorList>
    </citation>
    <scope>NUCLEOTIDE SEQUENCE [LARGE SCALE GENOMIC DNA]</scope>
    <source>
        <strain evidence="1 2">S1</strain>
    </source>
</reference>
<accession>A0A1E7YVC2</accession>
<dbReference type="AlphaFoldDB" id="A0A1E7YVC2"/>
<dbReference type="Proteomes" id="UP000175707">
    <property type="component" value="Unassembled WGS sequence"/>
</dbReference>
<organism evidence="1 2">
    <name type="scientific">Acidithiobacillus caldus</name>
    <dbReference type="NCBI Taxonomy" id="33059"/>
    <lineage>
        <taxon>Bacteria</taxon>
        <taxon>Pseudomonadati</taxon>
        <taxon>Pseudomonadota</taxon>
        <taxon>Acidithiobacillia</taxon>
        <taxon>Acidithiobacillales</taxon>
        <taxon>Acidithiobacillaceae</taxon>
        <taxon>Acidithiobacillus</taxon>
    </lineage>
</organism>
<evidence type="ECO:0000313" key="1">
    <source>
        <dbReference type="EMBL" id="OFC59581.1"/>
    </source>
</evidence>